<sequence length="205" mass="21417">MNLHVLPLAITMMAGPQIMCALVLLTARRPVAASGAFVAGVAVATCLGVVITTGLASALSLGAGHREGSFGKVLQYALVVVLVLLALRNWRNRETADPPAWLGSLQSAGPGRAFRAGLLLIGLFPSDVVVLFTVGITLSQDHAGPLAALPFVLATVLIAAAPLLTYLLVRDRAEAAVPVVRDWLTGHGWLVNIIVCLFFAVLILV</sequence>
<proteinExistence type="predicted"/>
<organism evidence="2 3">
    <name type="scientific">Kutzneria viridogrisea</name>
    <dbReference type="NCBI Taxonomy" id="47990"/>
    <lineage>
        <taxon>Bacteria</taxon>
        <taxon>Bacillati</taxon>
        <taxon>Actinomycetota</taxon>
        <taxon>Actinomycetes</taxon>
        <taxon>Pseudonocardiales</taxon>
        <taxon>Pseudonocardiaceae</taxon>
        <taxon>Kutzneria</taxon>
    </lineage>
</organism>
<gene>
    <name evidence="2" type="ORF">BC739_003903</name>
</gene>
<keyword evidence="3" id="KW-1185">Reference proteome</keyword>
<dbReference type="InterPro" id="IPR021315">
    <property type="entry name" value="Gap/Sap"/>
</dbReference>
<keyword evidence="1" id="KW-1133">Transmembrane helix</keyword>
<protein>
    <submittedName>
        <fullName evidence="2">Threonine/homoserine/homoserine lactone efflux protein</fullName>
    </submittedName>
</protein>
<feature type="transmembrane region" description="Helical" evidence="1">
    <location>
        <begin position="6"/>
        <end position="25"/>
    </location>
</feature>
<comment type="caution">
    <text evidence="2">The sequence shown here is derived from an EMBL/GenBank/DDBJ whole genome shotgun (WGS) entry which is preliminary data.</text>
</comment>
<feature type="transmembrane region" description="Helical" evidence="1">
    <location>
        <begin position="116"/>
        <end position="136"/>
    </location>
</feature>
<evidence type="ECO:0000313" key="3">
    <source>
        <dbReference type="Proteomes" id="UP000517916"/>
    </source>
</evidence>
<feature type="transmembrane region" description="Helical" evidence="1">
    <location>
        <begin position="37"/>
        <end position="61"/>
    </location>
</feature>
<keyword evidence="1" id="KW-0812">Transmembrane</keyword>
<name>A0ABR6BII6_9PSEU</name>
<evidence type="ECO:0000256" key="1">
    <source>
        <dbReference type="SAM" id="Phobius"/>
    </source>
</evidence>
<reference evidence="2 3" key="1">
    <citation type="submission" date="2020-08" db="EMBL/GenBank/DDBJ databases">
        <title>Genomic Encyclopedia of Archaeal and Bacterial Type Strains, Phase II (KMG-II): from individual species to whole genera.</title>
        <authorList>
            <person name="Goeker M."/>
        </authorList>
    </citation>
    <scope>NUCLEOTIDE SEQUENCE [LARGE SCALE GENOMIC DNA]</scope>
    <source>
        <strain evidence="2 3">DSM 43850</strain>
    </source>
</reference>
<feature type="transmembrane region" description="Helical" evidence="1">
    <location>
        <begin position="148"/>
        <end position="169"/>
    </location>
</feature>
<keyword evidence="1" id="KW-0472">Membrane</keyword>
<dbReference type="RefSeq" id="WP_025355946.1">
    <property type="nucleotide sequence ID" value="NZ_BAAABQ010000039.1"/>
</dbReference>
<dbReference type="Proteomes" id="UP000517916">
    <property type="component" value="Unassembled WGS sequence"/>
</dbReference>
<feature type="transmembrane region" description="Helical" evidence="1">
    <location>
        <begin position="181"/>
        <end position="204"/>
    </location>
</feature>
<dbReference type="EMBL" id="JACJID010000003">
    <property type="protein sequence ID" value="MBA8926697.1"/>
    <property type="molecule type" value="Genomic_DNA"/>
</dbReference>
<accession>A0ABR6BII6</accession>
<evidence type="ECO:0000313" key="2">
    <source>
        <dbReference type="EMBL" id="MBA8926697.1"/>
    </source>
</evidence>
<dbReference type="Pfam" id="PF11139">
    <property type="entry name" value="SfLAP"/>
    <property type="match status" value="1"/>
</dbReference>
<feature type="transmembrane region" description="Helical" evidence="1">
    <location>
        <begin position="73"/>
        <end position="90"/>
    </location>
</feature>